<organism evidence="2 3">
    <name type="scientific">Colletotrichum incanum</name>
    <name type="common">Soybean anthracnose fungus</name>
    <dbReference type="NCBI Taxonomy" id="1573173"/>
    <lineage>
        <taxon>Eukaryota</taxon>
        <taxon>Fungi</taxon>
        <taxon>Dikarya</taxon>
        <taxon>Ascomycota</taxon>
        <taxon>Pezizomycotina</taxon>
        <taxon>Sordariomycetes</taxon>
        <taxon>Hypocreomycetidae</taxon>
        <taxon>Glomerellales</taxon>
        <taxon>Glomerellaceae</taxon>
        <taxon>Colletotrichum</taxon>
        <taxon>Colletotrichum spaethianum species complex</taxon>
    </lineage>
</organism>
<accession>A0A161WRK9</accession>
<proteinExistence type="predicted"/>
<reference evidence="2 3" key="1">
    <citation type="submission" date="2015-06" db="EMBL/GenBank/DDBJ databases">
        <title>Survival trade-offs in plant roots during colonization by closely related pathogenic and mutualistic fungi.</title>
        <authorList>
            <person name="Hacquard S."/>
            <person name="Kracher B."/>
            <person name="Hiruma K."/>
            <person name="Weinman A."/>
            <person name="Muench P."/>
            <person name="Garrido Oter R."/>
            <person name="Ver Loren van Themaat E."/>
            <person name="Dallerey J.-F."/>
            <person name="Damm U."/>
            <person name="Henrissat B."/>
            <person name="Lespinet O."/>
            <person name="Thon M."/>
            <person name="Kemen E."/>
            <person name="McHardy A.C."/>
            <person name="Schulze-Lefert P."/>
            <person name="O'Connell R.J."/>
        </authorList>
    </citation>
    <scope>NUCLEOTIDE SEQUENCE [LARGE SCALE GENOMIC DNA]</scope>
    <source>
        <strain evidence="2 3">MAFF 238704</strain>
    </source>
</reference>
<sequence>MSPSIKRQSPSVPKAAASNHPAGIATLQHKLLLTETIPRPRVVRSRLHQLLRTPTKRRRVVLPPFGVPSPSRRSGSSSPYKQGRNAALGIIRTISYDATKVPLALRDL</sequence>
<feature type="region of interest" description="Disordered" evidence="1">
    <location>
        <begin position="61"/>
        <end position="82"/>
    </location>
</feature>
<evidence type="ECO:0000313" key="3">
    <source>
        <dbReference type="Proteomes" id="UP000076584"/>
    </source>
</evidence>
<dbReference type="Proteomes" id="UP000076584">
    <property type="component" value="Unassembled WGS sequence"/>
</dbReference>
<evidence type="ECO:0000256" key="1">
    <source>
        <dbReference type="SAM" id="MobiDB-lite"/>
    </source>
</evidence>
<keyword evidence="3" id="KW-1185">Reference proteome</keyword>
<gene>
    <name evidence="2" type="ORF">CI238_12214</name>
</gene>
<dbReference type="AlphaFoldDB" id="A0A161WRK9"/>
<protein>
    <submittedName>
        <fullName evidence="2">Uncharacterized protein</fullName>
    </submittedName>
</protein>
<feature type="compositionally biased region" description="Polar residues" evidence="1">
    <location>
        <begin position="1"/>
        <end position="11"/>
    </location>
</feature>
<name>A0A161WRK9_COLIC</name>
<feature type="region of interest" description="Disordered" evidence="1">
    <location>
        <begin position="1"/>
        <end position="21"/>
    </location>
</feature>
<dbReference type="EMBL" id="LFIW01002102">
    <property type="protein sequence ID" value="KZL79456.1"/>
    <property type="molecule type" value="Genomic_DNA"/>
</dbReference>
<feature type="compositionally biased region" description="Low complexity" evidence="1">
    <location>
        <begin position="68"/>
        <end position="79"/>
    </location>
</feature>
<evidence type="ECO:0000313" key="2">
    <source>
        <dbReference type="EMBL" id="KZL79456.1"/>
    </source>
</evidence>
<comment type="caution">
    <text evidence="2">The sequence shown here is derived from an EMBL/GenBank/DDBJ whole genome shotgun (WGS) entry which is preliminary data.</text>
</comment>